<comment type="caution">
    <text evidence="2">The sequence shown here is derived from an EMBL/GenBank/DDBJ whole genome shotgun (WGS) entry which is preliminary data.</text>
</comment>
<accession>A0A445A4U8</accession>
<dbReference type="PANTHER" id="PTHR33156:SF48">
    <property type="entry name" value="PROTEIN NUCLEAR FUSION DEFECTIVE 6, MITOCHONDRIAL"/>
    <property type="match status" value="1"/>
</dbReference>
<keyword evidence="1" id="KW-0812">Transmembrane</keyword>
<evidence type="ECO:0000313" key="3">
    <source>
        <dbReference type="Proteomes" id="UP000289738"/>
    </source>
</evidence>
<evidence type="ECO:0000313" key="2">
    <source>
        <dbReference type="EMBL" id="RYR21474.1"/>
    </source>
</evidence>
<dbReference type="STRING" id="3818.A0A445A4U8"/>
<reference evidence="2 3" key="1">
    <citation type="submission" date="2019-01" db="EMBL/GenBank/DDBJ databases">
        <title>Sequencing of cultivated peanut Arachis hypogaea provides insights into genome evolution and oil improvement.</title>
        <authorList>
            <person name="Chen X."/>
        </authorList>
    </citation>
    <scope>NUCLEOTIDE SEQUENCE [LARGE SCALE GENOMIC DNA]</scope>
    <source>
        <strain evidence="3">cv. Fuhuasheng</strain>
        <tissue evidence="2">Leaves</tissue>
    </source>
</reference>
<dbReference type="Proteomes" id="UP000289738">
    <property type="component" value="Chromosome B03"/>
</dbReference>
<evidence type="ECO:0000256" key="1">
    <source>
        <dbReference type="SAM" id="Phobius"/>
    </source>
</evidence>
<keyword evidence="3" id="KW-1185">Reference proteome</keyword>
<dbReference type="GO" id="GO:0005739">
    <property type="term" value="C:mitochondrion"/>
    <property type="evidence" value="ECO:0007669"/>
    <property type="project" value="TreeGrafter"/>
</dbReference>
<organism evidence="2 3">
    <name type="scientific">Arachis hypogaea</name>
    <name type="common">Peanut</name>
    <dbReference type="NCBI Taxonomy" id="3818"/>
    <lineage>
        <taxon>Eukaryota</taxon>
        <taxon>Viridiplantae</taxon>
        <taxon>Streptophyta</taxon>
        <taxon>Embryophyta</taxon>
        <taxon>Tracheophyta</taxon>
        <taxon>Spermatophyta</taxon>
        <taxon>Magnoliopsida</taxon>
        <taxon>eudicotyledons</taxon>
        <taxon>Gunneridae</taxon>
        <taxon>Pentapetalae</taxon>
        <taxon>rosids</taxon>
        <taxon>fabids</taxon>
        <taxon>Fabales</taxon>
        <taxon>Fabaceae</taxon>
        <taxon>Papilionoideae</taxon>
        <taxon>50 kb inversion clade</taxon>
        <taxon>dalbergioids sensu lato</taxon>
        <taxon>Dalbergieae</taxon>
        <taxon>Pterocarpus clade</taxon>
        <taxon>Arachis</taxon>
    </lineage>
</organism>
<sequence>MATAAARSIFRSSSAARCAFRAAAEAKSSRSTFFRMASNKPLSQSTRRIPVELSFCVESMMPLHTATASALMNSMLAISRHSCGWIPEGIIILLTPLLTVLNFGYLDVLSPISFLKEMGHDVITTCIMLKTFLVIFSNF</sequence>
<keyword evidence="1" id="KW-1133">Transmembrane helix</keyword>
<keyword evidence="1" id="KW-0472">Membrane</keyword>
<name>A0A445A4U8_ARAHY</name>
<dbReference type="InterPro" id="IPR043459">
    <property type="entry name" value="NFD6/NOXY2-like"/>
</dbReference>
<dbReference type="PANTHER" id="PTHR33156">
    <property type="entry name" value="OS02G0230000 PROTEIN"/>
    <property type="match status" value="1"/>
</dbReference>
<dbReference type="AlphaFoldDB" id="A0A445A4U8"/>
<dbReference type="EMBL" id="SDMP01000013">
    <property type="protein sequence ID" value="RYR21474.1"/>
    <property type="molecule type" value="Genomic_DNA"/>
</dbReference>
<gene>
    <name evidence="2" type="ORF">Ahy_B03g066774</name>
</gene>
<feature type="transmembrane region" description="Helical" evidence="1">
    <location>
        <begin position="85"/>
        <end position="106"/>
    </location>
</feature>
<proteinExistence type="predicted"/>
<evidence type="ECO:0008006" key="4">
    <source>
        <dbReference type="Google" id="ProtNLM"/>
    </source>
</evidence>
<protein>
    <recommendedName>
        <fullName evidence="4">Protein NUCLEAR FUSION DEFECTIVE 6</fullName>
    </recommendedName>
</protein>